<evidence type="ECO:0000313" key="2">
    <source>
        <dbReference type="EMBL" id="GLQ88652.1"/>
    </source>
</evidence>
<dbReference type="Proteomes" id="UP001156627">
    <property type="component" value="Unassembled WGS sequence"/>
</dbReference>
<sequence length="552" mass="60545">MDFAMATESRTLFFTRSALVTLAYGLIYAALREISLSDISYLNWIPMAPLRFTCLLFVPTRYWPALIVGEAIPISYQNYPNLEQFGWPAMLSTGVPPMTYAAVIVHLTLKRLPNFEQLISKNMGSLLFCMLLVSLTVGLHNRLSYSLLKHLAPGEQPVPLWLYGVRRIIGNYLSVLTVTPVVLWLVEETRRVAPPNPFQLGALANALQGIPRLTTAGLLLVITLLTFAGHYVGGAVHMLALCGIVAALVVAASRHGWQCAVLVGAAANLGVIVLMPSRDDPLTILAQCMIAGLTTCSLLLGARTTVSRGLAHGIRLAEHNARLAEQSAAAARGLARRELFATERVRLNYATELDGVFDDMHGRAIRMMHEAHSALPPARLDAYYQDFEALHQQHLRITNGLAPHGRDLFDGEERPIVQALSQIGVQCKIFDPSFDSDPLDLSMELHPALHRLKCETVAYLMKHAPSNVLSLHLAVRTRDGHRVAEATLASVGMPITLSKIAYQDLLTGLGVTYASERRMRNQAQLYGGDVQLVHTSPHQLRVVVCVADKAEG</sequence>
<feature type="transmembrane region" description="Helical" evidence="1">
    <location>
        <begin position="168"/>
        <end position="186"/>
    </location>
</feature>
<keyword evidence="3" id="KW-1185">Reference proteome</keyword>
<gene>
    <name evidence="2" type="ORF">GCM10007898_22220</name>
</gene>
<proteinExistence type="predicted"/>
<organism evidence="2 3">
    <name type="scientific">Dyella flagellata</name>
    <dbReference type="NCBI Taxonomy" id="1867833"/>
    <lineage>
        <taxon>Bacteria</taxon>
        <taxon>Pseudomonadati</taxon>
        <taxon>Pseudomonadota</taxon>
        <taxon>Gammaproteobacteria</taxon>
        <taxon>Lysobacterales</taxon>
        <taxon>Rhodanobacteraceae</taxon>
        <taxon>Dyella</taxon>
    </lineage>
</organism>
<feature type="transmembrane region" description="Helical" evidence="1">
    <location>
        <begin position="12"/>
        <end position="31"/>
    </location>
</feature>
<protein>
    <recommendedName>
        <fullName evidence="4">MASE1 protein</fullName>
    </recommendedName>
</protein>
<keyword evidence="1" id="KW-0812">Transmembrane</keyword>
<keyword evidence="1" id="KW-0472">Membrane</keyword>
<comment type="caution">
    <text evidence="2">The sequence shown here is derived from an EMBL/GenBank/DDBJ whole genome shotgun (WGS) entry which is preliminary data.</text>
</comment>
<accession>A0ABQ5XCG3</accession>
<keyword evidence="1" id="KW-1133">Transmembrane helix</keyword>
<evidence type="ECO:0000256" key="1">
    <source>
        <dbReference type="SAM" id="Phobius"/>
    </source>
</evidence>
<feature type="transmembrane region" description="Helical" evidence="1">
    <location>
        <begin position="282"/>
        <end position="302"/>
    </location>
</feature>
<feature type="transmembrane region" description="Helical" evidence="1">
    <location>
        <begin position="126"/>
        <end position="148"/>
    </location>
</feature>
<evidence type="ECO:0000313" key="3">
    <source>
        <dbReference type="Proteomes" id="UP001156627"/>
    </source>
</evidence>
<reference evidence="3" key="1">
    <citation type="journal article" date="2019" name="Int. J. Syst. Evol. Microbiol.">
        <title>The Global Catalogue of Microorganisms (GCM) 10K type strain sequencing project: providing services to taxonomists for standard genome sequencing and annotation.</title>
        <authorList>
            <consortium name="The Broad Institute Genomics Platform"/>
            <consortium name="The Broad Institute Genome Sequencing Center for Infectious Disease"/>
            <person name="Wu L."/>
            <person name="Ma J."/>
        </authorList>
    </citation>
    <scope>NUCLEOTIDE SEQUENCE [LARGE SCALE GENOMIC DNA]</scope>
    <source>
        <strain evidence="3">NBRC 111981</strain>
    </source>
</reference>
<evidence type="ECO:0008006" key="4">
    <source>
        <dbReference type="Google" id="ProtNLM"/>
    </source>
</evidence>
<dbReference type="EMBL" id="BSOA01000018">
    <property type="protein sequence ID" value="GLQ88652.1"/>
    <property type="molecule type" value="Genomic_DNA"/>
</dbReference>
<feature type="transmembrane region" description="Helical" evidence="1">
    <location>
        <begin position="85"/>
        <end position="105"/>
    </location>
</feature>
<name>A0ABQ5XCG3_9GAMM</name>
<feature type="transmembrane region" description="Helical" evidence="1">
    <location>
        <begin position="259"/>
        <end position="276"/>
    </location>
</feature>